<evidence type="ECO:0000313" key="2">
    <source>
        <dbReference type="EMBL" id="POY36971.1"/>
    </source>
</evidence>
<dbReference type="AlphaFoldDB" id="A0A2S5A325"/>
<evidence type="ECO:0000256" key="1">
    <source>
        <dbReference type="SAM" id="Phobius"/>
    </source>
</evidence>
<sequence length="84" mass="9712">MKLMLFLIISFLIVGLFLYSKLLPHKDRLDKQYKGLFNFCNSIFSPLLNFLRSIIKPMKVGQGLAVDMAQLILLILFLILIKIL</sequence>
<accession>A0A2S5A325</accession>
<feature type="transmembrane region" description="Helical" evidence="1">
    <location>
        <begin position="61"/>
        <end position="81"/>
    </location>
</feature>
<organism evidence="2 3">
    <name type="scientific">Solitalea longa</name>
    <dbReference type="NCBI Taxonomy" id="2079460"/>
    <lineage>
        <taxon>Bacteria</taxon>
        <taxon>Pseudomonadati</taxon>
        <taxon>Bacteroidota</taxon>
        <taxon>Sphingobacteriia</taxon>
        <taxon>Sphingobacteriales</taxon>
        <taxon>Sphingobacteriaceae</taxon>
        <taxon>Solitalea</taxon>
    </lineage>
</organism>
<feature type="transmembrane region" description="Helical" evidence="1">
    <location>
        <begin position="6"/>
        <end position="23"/>
    </location>
</feature>
<protein>
    <recommendedName>
        <fullName evidence="4">YggT family protein</fullName>
    </recommendedName>
</protein>
<dbReference type="Proteomes" id="UP000236893">
    <property type="component" value="Unassembled WGS sequence"/>
</dbReference>
<dbReference type="EMBL" id="PQVF01000005">
    <property type="protein sequence ID" value="POY36971.1"/>
    <property type="molecule type" value="Genomic_DNA"/>
</dbReference>
<dbReference type="OrthoDB" id="772121at2"/>
<keyword evidence="1" id="KW-1133">Transmembrane helix</keyword>
<keyword evidence="1" id="KW-0472">Membrane</keyword>
<keyword evidence="3" id="KW-1185">Reference proteome</keyword>
<gene>
    <name evidence="2" type="ORF">C3K47_07880</name>
</gene>
<reference evidence="2 3" key="1">
    <citation type="submission" date="2018-01" db="EMBL/GenBank/DDBJ databases">
        <authorList>
            <person name="Gaut B.S."/>
            <person name="Morton B.R."/>
            <person name="Clegg M.T."/>
            <person name="Duvall M.R."/>
        </authorList>
    </citation>
    <scope>NUCLEOTIDE SEQUENCE [LARGE SCALE GENOMIC DNA]</scope>
    <source>
        <strain evidence="2 3">HR-AV</strain>
    </source>
</reference>
<feature type="transmembrane region" description="Helical" evidence="1">
    <location>
        <begin position="35"/>
        <end position="55"/>
    </location>
</feature>
<comment type="caution">
    <text evidence="2">The sequence shown here is derived from an EMBL/GenBank/DDBJ whole genome shotgun (WGS) entry which is preliminary data.</text>
</comment>
<proteinExistence type="predicted"/>
<name>A0A2S5A325_9SPHI</name>
<evidence type="ECO:0000313" key="3">
    <source>
        <dbReference type="Proteomes" id="UP000236893"/>
    </source>
</evidence>
<keyword evidence="1" id="KW-0812">Transmembrane</keyword>
<evidence type="ECO:0008006" key="4">
    <source>
        <dbReference type="Google" id="ProtNLM"/>
    </source>
</evidence>